<protein>
    <submittedName>
        <fullName evidence="1">Uncharacterized protein</fullName>
    </submittedName>
</protein>
<evidence type="ECO:0000313" key="1">
    <source>
        <dbReference type="EMBL" id="KAF2736383.1"/>
    </source>
</evidence>
<name>A0A9P4QYT8_9PLEO</name>
<gene>
    <name evidence="1" type="ORF">EJ04DRAFT_159088</name>
</gene>
<sequence length="206" mass="24106">MIDFMRFSYERAKLCPYISGVDEEAMRGVRINCKRSTEILQRRRYAQVKIRNVPVSLVFVDTPHFMKRLKIPSKRVRKEPGLSWRHNHANAPLLNWTSWVFNPKGRRGKGGSVLIARTDGKPLYPEHIAAILFYCQDITRDLDAGFFRNIDDSEHVYKERLVRVTEQKCTALSTRVSKADFLAFYHQWLSKYRAEGVRQVPDPYSV</sequence>
<dbReference type="Proteomes" id="UP000799444">
    <property type="component" value="Unassembled WGS sequence"/>
</dbReference>
<reference evidence="1" key="1">
    <citation type="journal article" date="2020" name="Stud. Mycol.">
        <title>101 Dothideomycetes genomes: a test case for predicting lifestyles and emergence of pathogens.</title>
        <authorList>
            <person name="Haridas S."/>
            <person name="Albert R."/>
            <person name="Binder M."/>
            <person name="Bloem J."/>
            <person name="Labutti K."/>
            <person name="Salamov A."/>
            <person name="Andreopoulos B."/>
            <person name="Baker S."/>
            <person name="Barry K."/>
            <person name="Bills G."/>
            <person name="Bluhm B."/>
            <person name="Cannon C."/>
            <person name="Castanera R."/>
            <person name="Culley D."/>
            <person name="Daum C."/>
            <person name="Ezra D."/>
            <person name="Gonzalez J."/>
            <person name="Henrissat B."/>
            <person name="Kuo A."/>
            <person name="Liang C."/>
            <person name="Lipzen A."/>
            <person name="Lutzoni F."/>
            <person name="Magnuson J."/>
            <person name="Mondo S."/>
            <person name="Nolan M."/>
            <person name="Ohm R."/>
            <person name="Pangilinan J."/>
            <person name="Park H.-J."/>
            <person name="Ramirez L."/>
            <person name="Alfaro M."/>
            <person name="Sun H."/>
            <person name="Tritt A."/>
            <person name="Yoshinaga Y."/>
            <person name="Zwiers L.-H."/>
            <person name="Turgeon B."/>
            <person name="Goodwin S."/>
            <person name="Spatafora J."/>
            <person name="Crous P."/>
            <person name="Grigoriev I."/>
        </authorList>
    </citation>
    <scope>NUCLEOTIDE SEQUENCE</scope>
    <source>
        <strain evidence="1">CBS 125425</strain>
    </source>
</reference>
<keyword evidence="2" id="KW-1185">Reference proteome</keyword>
<organism evidence="1 2">
    <name type="scientific">Polyplosphaeria fusca</name>
    <dbReference type="NCBI Taxonomy" id="682080"/>
    <lineage>
        <taxon>Eukaryota</taxon>
        <taxon>Fungi</taxon>
        <taxon>Dikarya</taxon>
        <taxon>Ascomycota</taxon>
        <taxon>Pezizomycotina</taxon>
        <taxon>Dothideomycetes</taxon>
        <taxon>Pleosporomycetidae</taxon>
        <taxon>Pleosporales</taxon>
        <taxon>Tetraplosphaeriaceae</taxon>
        <taxon>Polyplosphaeria</taxon>
    </lineage>
</organism>
<comment type="caution">
    <text evidence="1">The sequence shown here is derived from an EMBL/GenBank/DDBJ whole genome shotgun (WGS) entry which is preliminary data.</text>
</comment>
<evidence type="ECO:0000313" key="2">
    <source>
        <dbReference type="Proteomes" id="UP000799444"/>
    </source>
</evidence>
<proteinExistence type="predicted"/>
<accession>A0A9P4QYT8</accession>
<dbReference type="EMBL" id="ML996125">
    <property type="protein sequence ID" value="KAF2736383.1"/>
    <property type="molecule type" value="Genomic_DNA"/>
</dbReference>
<dbReference type="AlphaFoldDB" id="A0A9P4QYT8"/>